<dbReference type="EC" id="6.3.4.20" evidence="9 11"/>
<dbReference type="SUPFAM" id="SSF52402">
    <property type="entry name" value="Adenine nucleotide alpha hydrolases-like"/>
    <property type="match status" value="1"/>
</dbReference>
<keyword evidence="13" id="KW-1185">Reference proteome</keyword>
<comment type="cofactor">
    <cofactor evidence="11">
        <name>Zn(2+)</name>
        <dbReference type="ChEBI" id="CHEBI:29105"/>
    </cofactor>
    <text evidence="11">Binds 1 zinc ion per subunit.</text>
</comment>
<keyword evidence="6 11" id="KW-0862">Zinc</keyword>
<dbReference type="UniPathway" id="UPA00391"/>
<evidence type="ECO:0000256" key="10">
    <source>
        <dbReference type="ARBA" id="ARBA00047890"/>
    </source>
</evidence>
<name>A0A1E5IFU2_ENDTX</name>
<dbReference type="GO" id="GO:0008616">
    <property type="term" value="P:tRNA queuosine(34) biosynthetic process"/>
    <property type="evidence" value="ECO:0007669"/>
    <property type="project" value="UniProtKB-UniRule"/>
</dbReference>
<dbReference type="Gene3D" id="3.40.50.620">
    <property type="entry name" value="HUPs"/>
    <property type="match status" value="1"/>
</dbReference>
<evidence type="ECO:0000256" key="5">
    <source>
        <dbReference type="ARBA" id="ARBA00022785"/>
    </source>
</evidence>
<evidence type="ECO:0000256" key="2">
    <source>
        <dbReference type="ARBA" id="ARBA00022598"/>
    </source>
</evidence>
<feature type="binding site" evidence="11">
    <location>
        <position position="196"/>
    </location>
    <ligand>
        <name>Zn(2+)</name>
        <dbReference type="ChEBI" id="CHEBI:29105"/>
    </ligand>
</feature>
<evidence type="ECO:0000256" key="3">
    <source>
        <dbReference type="ARBA" id="ARBA00022723"/>
    </source>
</evidence>
<sequence length="214" mass="23891">MKKRAVILFSSGLDSTTVLYYALFKGYKCTCLIFDYGQKHGKEILSAVKIAKSVKTEYSIIKINLPWSGDSLTGKNKEIPVHKHLPKTVPSTYVPGRNTIFLSYALSCAQSVNARSIFIGVNSVDFSNYPDCTPEFIKAYNNVLKALKTKIVVQSPLLNLNKAQIIKLGIKLNVPYKDTWTCYNGYEKPCMECDSCKLRAKGFKEAEINDPALA</sequence>
<feature type="binding site" evidence="11">
    <location>
        <position position="182"/>
    </location>
    <ligand>
        <name>Zn(2+)</name>
        <dbReference type="ChEBI" id="CHEBI:29105"/>
    </ligand>
</feature>
<dbReference type="NCBIfam" id="TIGR00364">
    <property type="entry name" value="7-cyano-7-deazaguanine synthase QueC"/>
    <property type="match status" value="1"/>
</dbReference>
<dbReference type="Pfam" id="PF06508">
    <property type="entry name" value="QueC"/>
    <property type="match status" value="1"/>
</dbReference>
<dbReference type="HAMAP" id="MF_01633">
    <property type="entry name" value="QueC"/>
    <property type="match status" value="1"/>
</dbReference>
<evidence type="ECO:0000256" key="8">
    <source>
        <dbReference type="ARBA" id="ARBA00037993"/>
    </source>
</evidence>
<protein>
    <recommendedName>
        <fullName evidence="9 11">7-cyano-7-deazaguanine synthase</fullName>
        <ecNumber evidence="9 11">6.3.4.20</ecNumber>
    </recommendedName>
    <alternativeName>
        <fullName evidence="11">7-cyano-7-carbaguanine synthase</fullName>
    </alternativeName>
    <alternativeName>
        <fullName evidence="11">PreQ(0) synthase</fullName>
    </alternativeName>
    <alternativeName>
        <fullName evidence="11">Queuosine biosynthesis protein QueC</fullName>
    </alternativeName>
</protein>
<feature type="binding site" evidence="11">
    <location>
        <position position="193"/>
    </location>
    <ligand>
        <name>Zn(2+)</name>
        <dbReference type="ChEBI" id="CHEBI:29105"/>
    </ligand>
</feature>
<keyword evidence="4 11" id="KW-0547">Nucleotide-binding</keyword>
<dbReference type="GO" id="GO:0016879">
    <property type="term" value="F:ligase activity, forming carbon-nitrogen bonds"/>
    <property type="evidence" value="ECO:0007669"/>
    <property type="project" value="UniProtKB-UniRule"/>
</dbReference>
<organism evidence="12 13">
    <name type="scientific">Endomicrobium trichonymphae</name>
    <dbReference type="NCBI Taxonomy" id="1408204"/>
    <lineage>
        <taxon>Bacteria</taxon>
        <taxon>Pseudomonadati</taxon>
        <taxon>Elusimicrobiota</taxon>
        <taxon>Endomicrobiia</taxon>
        <taxon>Endomicrobiales</taxon>
        <taxon>Endomicrobiaceae</taxon>
        <taxon>Candidatus Endomicrobiellum</taxon>
    </lineage>
</organism>
<dbReference type="EMBL" id="LNVX01000794">
    <property type="protein sequence ID" value="OEG69245.1"/>
    <property type="molecule type" value="Genomic_DNA"/>
</dbReference>
<comment type="pathway">
    <text evidence="1 11">Purine metabolism; 7-cyano-7-deazaguanine biosynthesis.</text>
</comment>
<comment type="catalytic activity">
    <reaction evidence="10 11">
        <text>7-carboxy-7-carbaguanine + NH4(+) + 2 ATP = 7-cyano-7-carbaguanine + 2 AMP + 2 diphosphate + 2 H(+)</text>
        <dbReference type="Rhea" id="RHEA:27982"/>
        <dbReference type="ChEBI" id="CHEBI:15378"/>
        <dbReference type="ChEBI" id="CHEBI:28938"/>
        <dbReference type="ChEBI" id="CHEBI:30616"/>
        <dbReference type="ChEBI" id="CHEBI:33019"/>
        <dbReference type="ChEBI" id="CHEBI:45075"/>
        <dbReference type="ChEBI" id="CHEBI:61036"/>
        <dbReference type="ChEBI" id="CHEBI:456215"/>
        <dbReference type="EC" id="6.3.4.20"/>
    </reaction>
</comment>
<evidence type="ECO:0000313" key="12">
    <source>
        <dbReference type="EMBL" id="OEG69245.1"/>
    </source>
</evidence>
<evidence type="ECO:0000256" key="7">
    <source>
        <dbReference type="ARBA" id="ARBA00022840"/>
    </source>
</evidence>
<feature type="binding site" evidence="11">
    <location>
        <position position="190"/>
    </location>
    <ligand>
        <name>Zn(2+)</name>
        <dbReference type="ChEBI" id="CHEBI:29105"/>
    </ligand>
</feature>
<evidence type="ECO:0000256" key="11">
    <source>
        <dbReference type="HAMAP-Rule" id="MF_01633"/>
    </source>
</evidence>
<evidence type="ECO:0000256" key="9">
    <source>
        <dbReference type="ARBA" id="ARBA00039149"/>
    </source>
</evidence>
<keyword evidence="3 11" id="KW-0479">Metal-binding</keyword>
<keyword evidence="2 11" id="KW-0436">Ligase</keyword>
<evidence type="ECO:0000313" key="13">
    <source>
        <dbReference type="Proteomes" id="UP000095237"/>
    </source>
</evidence>
<dbReference type="GO" id="GO:0008270">
    <property type="term" value="F:zinc ion binding"/>
    <property type="evidence" value="ECO:0007669"/>
    <property type="project" value="UniProtKB-UniRule"/>
</dbReference>
<reference evidence="12 13" key="1">
    <citation type="submission" date="2015-11" db="EMBL/GenBank/DDBJ databases">
        <title>Evidence for parallel genomic evolution in an endosymbiosis of termite gut flagellates.</title>
        <authorList>
            <person name="Zheng H."/>
        </authorList>
    </citation>
    <scope>NUCLEOTIDE SEQUENCE [LARGE SCALE GENOMIC DNA]</scope>
    <source>
        <strain evidence="12 13">CET450</strain>
    </source>
</reference>
<dbReference type="GO" id="GO:0005524">
    <property type="term" value="F:ATP binding"/>
    <property type="evidence" value="ECO:0007669"/>
    <property type="project" value="UniProtKB-UniRule"/>
</dbReference>
<dbReference type="AlphaFoldDB" id="A0A1E5IFU2"/>
<evidence type="ECO:0000256" key="4">
    <source>
        <dbReference type="ARBA" id="ARBA00022741"/>
    </source>
</evidence>
<dbReference type="InterPro" id="IPR014729">
    <property type="entry name" value="Rossmann-like_a/b/a_fold"/>
</dbReference>
<dbReference type="PANTHER" id="PTHR42914">
    <property type="entry name" value="7-CYANO-7-DEAZAGUANINE SYNTHASE"/>
    <property type="match status" value="1"/>
</dbReference>
<keyword evidence="7 11" id="KW-0067">ATP-binding</keyword>
<dbReference type="PIRSF" id="PIRSF006293">
    <property type="entry name" value="ExsB"/>
    <property type="match status" value="1"/>
</dbReference>
<dbReference type="Proteomes" id="UP000095237">
    <property type="component" value="Unassembled WGS sequence"/>
</dbReference>
<gene>
    <name evidence="11" type="primary">queC</name>
    <name evidence="12" type="ORF">ATZ36_02300</name>
</gene>
<feature type="binding site" evidence="11">
    <location>
        <begin position="9"/>
        <end position="19"/>
    </location>
    <ligand>
        <name>ATP</name>
        <dbReference type="ChEBI" id="CHEBI:30616"/>
    </ligand>
</feature>
<accession>A0A1E5IFU2</accession>
<dbReference type="CDD" id="cd01995">
    <property type="entry name" value="QueC-like"/>
    <property type="match status" value="1"/>
</dbReference>
<comment type="function">
    <text evidence="11">Catalyzes the ATP-dependent conversion of 7-carboxy-7-deazaguanine (CDG) to 7-cyano-7-deazaguanine (preQ(0)).</text>
</comment>
<evidence type="ECO:0000256" key="1">
    <source>
        <dbReference type="ARBA" id="ARBA00005061"/>
    </source>
</evidence>
<keyword evidence="5 11" id="KW-0671">Queuosine biosynthesis</keyword>
<evidence type="ECO:0000256" key="6">
    <source>
        <dbReference type="ARBA" id="ARBA00022833"/>
    </source>
</evidence>
<comment type="similarity">
    <text evidence="8 11">Belongs to the QueC family.</text>
</comment>
<dbReference type="InterPro" id="IPR018317">
    <property type="entry name" value="QueC"/>
</dbReference>
<proteinExistence type="inferred from homology"/>
<comment type="caution">
    <text evidence="12">The sequence shown here is derived from an EMBL/GenBank/DDBJ whole genome shotgun (WGS) entry which is preliminary data.</text>
</comment>
<dbReference type="PANTHER" id="PTHR42914:SF1">
    <property type="entry name" value="7-CYANO-7-DEAZAGUANINE SYNTHASE"/>
    <property type="match status" value="1"/>
</dbReference>